<feature type="domain" description="Phosphomannose isomerase type I catalytic" evidence="7">
    <location>
        <begin position="9"/>
        <end position="117"/>
    </location>
</feature>
<dbReference type="GO" id="GO:0004476">
    <property type="term" value="F:mannose-6-phosphate isomerase activity"/>
    <property type="evidence" value="ECO:0007669"/>
    <property type="project" value="InterPro"/>
</dbReference>
<evidence type="ECO:0000256" key="4">
    <source>
        <dbReference type="ARBA" id="ARBA00030762"/>
    </source>
</evidence>
<dbReference type="Proteomes" id="UP000317169">
    <property type="component" value="Unassembled WGS sequence"/>
</dbReference>
<name>A0A507ZQA5_9FLAO</name>
<dbReference type="InterPro" id="IPR049071">
    <property type="entry name" value="MPI_cupin_dom"/>
</dbReference>
<evidence type="ECO:0000256" key="5">
    <source>
        <dbReference type="PIRSR" id="PIRSR036894-1"/>
    </source>
</evidence>
<dbReference type="RefSeq" id="WP_141421629.1">
    <property type="nucleotide sequence ID" value="NZ_VIAR01000006.1"/>
</dbReference>
<dbReference type="Pfam" id="PF21621">
    <property type="entry name" value="MPI_cupin_dom"/>
    <property type="match status" value="1"/>
</dbReference>
<evidence type="ECO:0000313" key="10">
    <source>
        <dbReference type="Proteomes" id="UP000317169"/>
    </source>
</evidence>
<dbReference type="OrthoDB" id="9808275at2"/>
<feature type="domain" description="Mannose-6-phosphate isomerase cupin" evidence="8">
    <location>
        <begin position="249"/>
        <end position="315"/>
    </location>
</feature>
<dbReference type="InterPro" id="IPR014710">
    <property type="entry name" value="RmlC-like_jellyroll"/>
</dbReference>
<accession>A0A507ZQA5</accession>
<comment type="cofactor">
    <cofactor evidence="5">
        <name>Zn(2+)</name>
        <dbReference type="ChEBI" id="CHEBI:29105"/>
    </cofactor>
    <text evidence="5">Binds 1 zinc ion per subunit.</text>
</comment>
<dbReference type="EMBL" id="VIAR01000006">
    <property type="protein sequence ID" value="TQD38771.1"/>
    <property type="molecule type" value="Genomic_DNA"/>
</dbReference>
<feature type="active site" evidence="6">
    <location>
        <position position="200"/>
    </location>
</feature>
<keyword evidence="10" id="KW-1185">Reference proteome</keyword>
<dbReference type="SUPFAM" id="SSF51182">
    <property type="entry name" value="RmlC-like cupins"/>
    <property type="match status" value="1"/>
</dbReference>
<feature type="binding site" evidence="5">
    <location>
        <position position="122"/>
    </location>
    <ligand>
        <name>Zn(2+)</name>
        <dbReference type="ChEBI" id="CHEBI:29105"/>
    </ligand>
</feature>
<dbReference type="PANTHER" id="PTHR42742:SF3">
    <property type="entry name" value="FRUCTOKINASE"/>
    <property type="match status" value="1"/>
</dbReference>
<sequence length="324" mass="36196">MNKKLYPLRFEPILKKKVWGGTKLGDILNKNLSSNKIGESWEISTVEDNISVVKNGVFKGKTLSEIISSYKADLLGEKAYKDFGNAFPLLIKFIDAEENLSVQLHPNDVLAKERHDSFGKTEMWYILQADEGSGIIAGFKDGVTKEDYLAELNNKKLPELLNFEKVKKGDTFFIKPGLIHAIGAGVLLAEIQQTSDITYRVYDWDRAGKDGEKRDLHTTLAEDAIDFTENNRYKIPYTLAKNQAAVLAKNNYFTTRLLAVAEEPHSFSYKPDSFRIFMAVEGETTLTGNGFKEILKAGETILFPAVLTAVTLSGNNSKVLEVSI</sequence>
<reference evidence="9 10" key="1">
    <citation type="submission" date="2019-06" db="EMBL/GenBank/DDBJ databases">
        <title>Flavibacter putida gen. nov., sp. nov., a novel marine bacterium of the family Flavobacteriaceae isolated from coastal seawater.</title>
        <authorList>
            <person name="Feng X."/>
        </authorList>
    </citation>
    <scope>NUCLEOTIDE SEQUENCE [LARGE SCALE GENOMIC DNA]</scope>
    <source>
        <strain evidence="9 10">PLHSN227</strain>
    </source>
</reference>
<evidence type="ECO:0000256" key="6">
    <source>
        <dbReference type="PIRSR" id="PIRSR036894-2"/>
    </source>
</evidence>
<dbReference type="Gene3D" id="2.60.120.10">
    <property type="entry name" value="Jelly Rolls"/>
    <property type="match status" value="2"/>
</dbReference>
<dbReference type="InterPro" id="IPR046457">
    <property type="entry name" value="PMI_typeI_cat"/>
</dbReference>
<dbReference type="Pfam" id="PF20511">
    <property type="entry name" value="PMI_typeI_cat"/>
    <property type="match status" value="1"/>
</dbReference>
<feature type="binding site" evidence="5">
    <location>
        <position position="180"/>
    </location>
    <ligand>
        <name>Zn(2+)</name>
        <dbReference type="ChEBI" id="CHEBI:29105"/>
    </ligand>
</feature>
<dbReference type="GO" id="GO:0005975">
    <property type="term" value="P:carbohydrate metabolic process"/>
    <property type="evidence" value="ECO:0007669"/>
    <property type="project" value="InterPro"/>
</dbReference>
<keyword evidence="2 5" id="KW-0862">Zinc</keyword>
<keyword evidence="9" id="KW-0413">Isomerase</keyword>
<evidence type="ECO:0000313" key="9">
    <source>
        <dbReference type="EMBL" id="TQD38771.1"/>
    </source>
</evidence>
<dbReference type="PANTHER" id="PTHR42742">
    <property type="entry name" value="TRANSCRIPTIONAL REPRESSOR MPRA"/>
    <property type="match status" value="1"/>
</dbReference>
<dbReference type="AlphaFoldDB" id="A0A507ZQA5"/>
<feature type="binding site" evidence="5">
    <location>
        <position position="105"/>
    </location>
    <ligand>
        <name>Zn(2+)</name>
        <dbReference type="ChEBI" id="CHEBI:29105"/>
    </ligand>
</feature>
<dbReference type="InterPro" id="IPR014628">
    <property type="entry name" value="Man6P_isomerase_Firm_short"/>
</dbReference>
<keyword evidence="1 5" id="KW-0479">Metal-binding</keyword>
<dbReference type="InterPro" id="IPR011051">
    <property type="entry name" value="RmlC_Cupin_sf"/>
</dbReference>
<evidence type="ECO:0000256" key="3">
    <source>
        <dbReference type="ARBA" id="ARBA00029741"/>
    </source>
</evidence>
<evidence type="ECO:0000256" key="1">
    <source>
        <dbReference type="ARBA" id="ARBA00022723"/>
    </source>
</evidence>
<protein>
    <recommendedName>
        <fullName evidence="3">Phosphohexomutase</fullName>
    </recommendedName>
    <alternativeName>
        <fullName evidence="4">Phosphomannose isomerase</fullName>
    </alternativeName>
</protein>
<organism evidence="9 10">
    <name type="scientific">Haloflavibacter putidus</name>
    <dbReference type="NCBI Taxonomy" id="2576776"/>
    <lineage>
        <taxon>Bacteria</taxon>
        <taxon>Pseudomonadati</taxon>
        <taxon>Bacteroidota</taxon>
        <taxon>Flavobacteriia</taxon>
        <taxon>Flavobacteriales</taxon>
        <taxon>Flavobacteriaceae</taxon>
        <taxon>Haloflavibacter</taxon>
    </lineage>
</organism>
<dbReference type="GO" id="GO:0008270">
    <property type="term" value="F:zinc ion binding"/>
    <property type="evidence" value="ECO:0007669"/>
    <property type="project" value="InterPro"/>
</dbReference>
<dbReference type="PIRSF" id="PIRSF036894">
    <property type="entry name" value="PMI_Firm_short"/>
    <property type="match status" value="1"/>
</dbReference>
<evidence type="ECO:0000259" key="8">
    <source>
        <dbReference type="Pfam" id="PF21621"/>
    </source>
</evidence>
<dbReference type="CDD" id="cd07010">
    <property type="entry name" value="cupin_PMI_type_I_N_bac"/>
    <property type="match status" value="1"/>
</dbReference>
<evidence type="ECO:0000256" key="2">
    <source>
        <dbReference type="ARBA" id="ARBA00022833"/>
    </source>
</evidence>
<comment type="caution">
    <text evidence="9">The sequence shown here is derived from an EMBL/GenBank/DDBJ whole genome shotgun (WGS) entry which is preliminary data.</text>
</comment>
<gene>
    <name evidence="9" type="ORF">FKR84_07210</name>
</gene>
<dbReference type="InterPro" id="IPR051804">
    <property type="entry name" value="Carb_Metab_Reg_Kinase/Isom"/>
</dbReference>
<proteinExistence type="predicted"/>
<evidence type="ECO:0000259" key="7">
    <source>
        <dbReference type="Pfam" id="PF20511"/>
    </source>
</evidence>